<dbReference type="InterPro" id="IPR054722">
    <property type="entry name" value="PolX-like_BBD"/>
</dbReference>
<keyword evidence="4" id="KW-0378">Hydrolase</keyword>
<dbReference type="GO" id="GO:0003676">
    <property type="term" value="F:nucleic acid binding"/>
    <property type="evidence" value="ECO:0007669"/>
    <property type="project" value="InterPro"/>
</dbReference>
<dbReference type="InterPro" id="IPR039537">
    <property type="entry name" value="Retrotran_Ty1/copia-like"/>
</dbReference>
<dbReference type="GO" id="GO:0006508">
    <property type="term" value="P:proteolysis"/>
    <property type="evidence" value="ECO:0007669"/>
    <property type="project" value="UniProtKB-KW"/>
</dbReference>
<organism evidence="7 8">
    <name type="scientific">Brassica oleracea var. oleracea</name>
    <dbReference type="NCBI Taxonomy" id="109376"/>
    <lineage>
        <taxon>Eukaryota</taxon>
        <taxon>Viridiplantae</taxon>
        <taxon>Streptophyta</taxon>
        <taxon>Embryophyta</taxon>
        <taxon>Tracheophyta</taxon>
        <taxon>Spermatophyta</taxon>
        <taxon>Magnoliopsida</taxon>
        <taxon>eudicotyledons</taxon>
        <taxon>Gunneridae</taxon>
        <taxon>Pentapetalae</taxon>
        <taxon>rosids</taxon>
        <taxon>malvids</taxon>
        <taxon>Brassicales</taxon>
        <taxon>Brassicaceae</taxon>
        <taxon>Brassiceae</taxon>
        <taxon>Brassica</taxon>
    </lineage>
</organism>
<dbReference type="PROSITE" id="PS50994">
    <property type="entry name" value="INTEGRASE"/>
    <property type="match status" value="1"/>
</dbReference>
<evidence type="ECO:0000256" key="1">
    <source>
        <dbReference type="ARBA" id="ARBA00022670"/>
    </source>
</evidence>
<dbReference type="Pfam" id="PF25597">
    <property type="entry name" value="SH3_retrovirus"/>
    <property type="match status" value="1"/>
</dbReference>
<proteinExistence type="predicted"/>
<dbReference type="Pfam" id="PF13976">
    <property type="entry name" value="gag_pre-integrs"/>
    <property type="match status" value="1"/>
</dbReference>
<evidence type="ECO:0000313" key="7">
    <source>
        <dbReference type="EnsemblPlants" id="Bo5g132790.1"/>
    </source>
</evidence>
<dbReference type="Gramene" id="Bo5g132790.1">
    <property type="protein sequence ID" value="Bo5g132790.1"/>
    <property type="gene ID" value="Bo5g132790"/>
</dbReference>
<dbReference type="Pfam" id="PF00665">
    <property type="entry name" value="rve"/>
    <property type="match status" value="1"/>
</dbReference>
<keyword evidence="3" id="KW-0064">Aspartyl protease</keyword>
<keyword evidence="8" id="KW-1185">Reference proteome</keyword>
<evidence type="ECO:0000256" key="5">
    <source>
        <dbReference type="SAM" id="MobiDB-lite"/>
    </source>
</evidence>
<dbReference type="SUPFAM" id="SSF53098">
    <property type="entry name" value="Ribonuclease H-like"/>
    <property type="match status" value="1"/>
</dbReference>
<dbReference type="HOGENOM" id="CLU_001650_5_0_1"/>
<dbReference type="PANTHER" id="PTHR42648:SF28">
    <property type="entry name" value="TRANSPOSON-ENCODED PROTEIN WITH RIBONUCLEASE H-LIKE AND RETROVIRUS ZINC FINGER-LIKE DOMAINS"/>
    <property type="match status" value="1"/>
</dbReference>
<dbReference type="InterPro" id="IPR013103">
    <property type="entry name" value="RVT_2"/>
</dbReference>
<evidence type="ECO:0000256" key="3">
    <source>
        <dbReference type="ARBA" id="ARBA00022750"/>
    </source>
</evidence>
<dbReference type="GO" id="GO:0004190">
    <property type="term" value="F:aspartic-type endopeptidase activity"/>
    <property type="evidence" value="ECO:0007669"/>
    <property type="project" value="UniProtKB-KW"/>
</dbReference>
<dbReference type="PANTHER" id="PTHR42648">
    <property type="entry name" value="TRANSPOSASE, PUTATIVE-RELATED"/>
    <property type="match status" value="1"/>
</dbReference>
<dbReference type="Pfam" id="PF07727">
    <property type="entry name" value="RVT_2"/>
    <property type="match status" value="1"/>
</dbReference>
<evidence type="ECO:0000256" key="4">
    <source>
        <dbReference type="ARBA" id="ARBA00022801"/>
    </source>
</evidence>
<keyword evidence="1" id="KW-0645">Protease</keyword>
<feature type="compositionally biased region" description="Polar residues" evidence="5">
    <location>
        <begin position="879"/>
        <end position="893"/>
    </location>
</feature>
<feature type="compositionally biased region" description="Basic and acidic residues" evidence="5">
    <location>
        <begin position="832"/>
        <end position="845"/>
    </location>
</feature>
<feature type="region of interest" description="Disordered" evidence="5">
    <location>
        <begin position="832"/>
        <end position="896"/>
    </location>
</feature>
<dbReference type="InterPro" id="IPR057670">
    <property type="entry name" value="SH3_retrovirus"/>
</dbReference>
<dbReference type="GO" id="GO:0015074">
    <property type="term" value="P:DNA integration"/>
    <property type="evidence" value="ECO:0007669"/>
    <property type="project" value="InterPro"/>
</dbReference>
<dbReference type="Pfam" id="PF22936">
    <property type="entry name" value="Pol_BBD"/>
    <property type="match status" value="1"/>
</dbReference>
<reference evidence="7" key="2">
    <citation type="submission" date="2015-03" db="UniProtKB">
        <authorList>
            <consortium name="EnsemblPlants"/>
        </authorList>
    </citation>
    <scope>IDENTIFICATION</scope>
</reference>
<dbReference type="EnsemblPlants" id="Bo5g132790.1">
    <property type="protein sequence ID" value="Bo5g132790.1"/>
    <property type="gene ID" value="Bo5g132790"/>
</dbReference>
<dbReference type="InterPro" id="IPR036397">
    <property type="entry name" value="RNaseH_sf"/>
</dbReference>
<evidence type="ECO:0000256" key="2">
    <source>
        <dbReference type="ARBA" id="ARBA00022723"/>
    </source>
</evidence>
<dbReference type="GO" id="GO:0046872">
    <property type="term" value="F:metal ion binding"/>
    <property type="evidence" value="ECO:0007669"/>
    <property type="project" value="UniProtKB-KW"/>
</dbReference>
<dbReference type="Pfam" id="PF14223">
    <property type="entry name" value="Retrotran_gag_2"/>
    <property type="match status" value="1"/>
</dbReference>
<dbReference type="eggNOG" id="KOG0017">
    <property type="taxonomic scope" value="Eukaryota"/>
</dbReference>
<evidence type="ECO:0000313" key="8">
    <source>
        <dbReference type="Proteomes" id="UP000032141"/>
    </source>
</evidence>
<name>A0A0D3CKP1_BRAOL</name>
<evidence type="ECO:0000259" key="6">
    <source>
        <dbReference type="PROSITE" id="PS50994"/>
    </source>
</evidence>
<protein>
    <recommendedName>
        <fullName evidence="6">Integrase catalytic domain-containing protein</fullName>
    </recommendedName>
</protein>
<dbReference type="Gene3D" id="3.30.420.10">
    <property type="entry name" value="Ribonuclease H-like superfamily/Ribonuclease H"/>
    <property type="match status" value="1"/>
</dbReference>
<accession>A0A0D3CKP1</accession>
<dbReference type="InterPro" id="IPR025724">
    <property type="entry name" value="GAG-pre-integrase_dom"/>
</dbReference>
<dbReference type="CDD" id="cd09272">
    <property type="entry name" value="RNase_HI_RT_Ty1"/>
    <property type="match status" value="1"/>
</dbReference>
<dbReference type="SUPFAM" id="SSF56672">
    <property type="entry name" value="DNA/RNA polymerases"/>
    <property type="match status" value="1"/>
</dbReference>
<feature type="domain" description="Integrase catalytic" evidence="6">
    <location>
        <begin position="538"/>
        <end position="712"/>
    </location>
</feature>
<dbReference type="InterPro" id="IPR012337">
    <property type="entry name" value="RNaseH-like_sf"/>
</dbReference>
<dbReference type="InterPro" id="IPR001584">
    <property type="entry name" value="Integrase_cat-core"/>
</dbReference>
<dbReference type="Proteomes" id="UP000032141">
    <property type="component" value="Chromosome C5"/>
</dbReference>
<dbReference type="OMA" id="HTIDATI"/>
<sequence>MENNNNNNNNRISIPVTLKGINYLLWARMVKIALGGKGLWSHVSAEAAPKQTTQGEDGQEIVVATDEDKWAQEDLMVLTVLLSSLEPAIMESYSYCETTKQLWDTLYKVYGNTSNLTRVFEVKRAINTLNQGDMEFQPHFGKFRSLWAEMELLRPHTTDPTTLLTRREEDRVFGLLLTLNPSYGSLIKHILRADKLPDLDEVCAQIQKEEGSVGLFGGKGDLNMAHQAERAVSNKAAYKLDEKKNLTCDHCKKKGHMKDKCWILHPHLKPNKFRDNRPQYQDARANFSTDGAEPTTPITMGISNLGVGRATASTSGYATPRANLDETIKKSDLTALIKALKESGISKTLGISLNASHNANGSMNNFKSAKPLVIDSGASHHMISDLELIKNIEPALGNVMIANGDKIPIKGVGELRLFDKESKAFYMPTFASNLLSVKKVTNDLNCQVTFTPNSVYFQDIDSSKLLGKGVTKGDLYLLEDTRPVSQLSCVFHSVSEFPKDEIWHARLGHPHSRALNILLPSISFKNECGACILGKHCRTVFPKSKTQYENCFDLIHSDVWTAPCVSREQHKYFVTFIDEKSKYTWITLLQSKDRVLEAFKNFQNYITNHFNVKIKILRSDNGGEYTSTAFKQHLASHGIIQQTSCPYTPQQNGVAERKNRHLMEVARSMMFHTNVPKRFWGDAVVTATYLINRTPTRVLFDATPYEVLNKSRPSIDHLRVFGCVCFVLIPGELRNKLEAKSTKAMFIGYSTHQKGYKCYVPETRRVLVSRDVKFMESKAYYDEKSWEELKDLSHSASDRANNLKILMERLGINLEKEPEKGRDTTPYKETMVHNTEDSHPDHEGGNEDQPAQAQPEENPVLSHDQDEMGQPDTEAQEGKPSSSNEPEQTQVLRRSTRIRRPASDWVKNDFVYYNAQVVAHPESGLCSLAHYPEEHQVFMSSLDLEWIPRTYAEAIEDDEWRKSVDDEMRAMEKNNTWYETELPKGKKAVTSRLIHTIKYLANGKPERKKTRLVARGYTQVYGEDNLDTFAPVAKLHTIRILLSLAVNLEWDLWQMDVKNAFLQGELEDEVYMKPPPGMEEMVKPGNVLRLRKAIYGLKQSPRAWYHKLSTTLNGRGFVKSQADHTLFTLTSKQGIIVILVYVDDIIITGSDKEGISLTKTFLKAAFDIKDLGELKYFLGIEMCRSKEGLFMSQRKYTLDILKEAGDLGGRHAKTPLEEGYKVLREGEYEDTPFEDVKQYRRMVGKLIYLTITRPDVCFAVNQVSQHMQTPKVHHWNMVERILRYLREAPGQGVWMACNKNTEVIGYCDADWAGDRVDRRSTTGYCTFIGGNLVTWKSKKQKVVSCSSAEAEYRSMRKLTSELIWIKGLLGDLGIEITSPMTMHCDNQAAIHIASNSVFHERTKHIEVDCHKVRQAVEQQVILPCYTRSADQLADIFTKAASSKVCESILPRLGLINLPCQ</sequence>
<reference evidence="7 8" key="1">
    <citation type="journal article" date="2014" name="Genome Biol.">
        <title>Transcriptome and methylome profiling reveals relics of genome dominance in the mesopolyploid Brassica oleracea.</title>
        <authorList>
            <person name="Parkin I.A."/>
            <person name="Koh C."/>
            <person name="Tang H."/>
            <person name="Robinson S.J."/>
            <person name="Kagale S."/>
            <person name="Clarke W.E."/>
            <person name="Town C.D."/>
            <person name="Nixon J."/>
            <person name="Krishnakumar V."/>
            <person name="Bidwell S.L."/>
            <person name="Denoeud F."/>
            <person name="Belcram H."/>
            <person name="Links M.G."/>
            <person name="Just J."/>
            <person name="Clarke C."/>
            <person name="Bender T."/>
            <person name="Huebert T."/>
            <person name="Mason A.S."/>
            <person name="Pires J.C."/>
            <person name="Barker G."/>
            <person name="Moore J."/>
            <person name="Walley P.G."/>
            <person name="Manoli S."/>
            <person name="Batley J."/>
            <person name="Edwards D."/>
            <person name="Nelson M.N."/>
            <person name="Wang X."/>
            <person name="Paterson A.H."/>
            <person name="King G."/>
            <person name="Bancroft I."/>
            <person name="Chalhoub B."/>
            <person name="Sharpe A.G."/>
        </authorList>
    </citation>
    <scope>NUCLEOTIDE SEQUENCE</scope>
    <source>
        <strain evidence="7 8">cv. TO1000</strain>
    </source>
</reference>
<keyword evidence="2" id="KW-0479">Metal-binding</keyword>
<dbReference type="InterPro" id="IPR043502">
    <property type="entry name" value="DNA/RNA_pol_sf"/>
</dbReference>
<dbReference type="STRING" id="109376.A0A0D3CKP1"/>